<gene>
    <name evidence="4" type="ORF">ABLG96_12710</name>
</gene>
<dbReference type="CDD" id="cd20736">
    <property type="entry name" value="PoNe_Nuclease"/>
    <property type="match status" value="1"/>
</dbReference>
<dbReference type="InterPro" id="IPR011856">
    <property type="entry name" value="tRNA_endonuc-like_dom_sf"/>
</dbReference>
<dbReference type="InterPro" id="IPR003509">
    <property type="entry name" value="UPF0102_YraN-like"/>
</dbReference>
<feature type="compositionally biased region" description="Basic and acidic residues" evidence="3">
    <location>
        <begin position="7"/>
        <end position="16"/>
    </location>
</feature>
<dbReference type="PANTHER" id="PTHR34039">
    <property type="entry name" value="UPF0102 PROTEIN YRAN"/>
    <property type="match status" value="1"/>
</dbReference>
<dbReference type="HAMAP" id="MF_00048">
    <property type="entry name" value="UPF0102"/>
    <property type="match status" value="1"/>
</dbReference>
<sequence>MAPDEVQGERTADVGSRHQPQVEPEVPAEDPRRVLGRRGEQLAAEYLESMGLVVLSRNWRCREGELDIVATDGIDRLYFCEVKTRSGEGFGSPAESVTMGKRRKIRRLATIWLSEHRLGSWRATQFDVISVLWPPQDEPQLRYLPDAF</sequence>
<evidence type="ECO:0000256" key="3">
    <source>
        <dbReference type="SAM" id="MobiDB-lite"/>
    </source>
</evidence>
<reference evidence="4" key="1">
    <citation type="submission" date="2024-05" db="EMBL/GenBank/DDBJ databases">
        <authorList>
            <person name="Cai S.Y."/>
            <person name="Jin L.M."/>
            <person name="Li H.R."/>
        </authorList>
    </citation>
    <scope>NUCLEOTIDE SEQUENCE</scope>
    <source>
        <strain evidence="4">A5-74</strain>
    </source>
</reference>
<proteinExistence type="inferred from homology"/>
<dbReference type="AlphaFoldDB" id="A0AAU8DMK4"/>
<name>A0AAU8DMK4_9ACTN</name>
<dbReference type="GO" id="GO:0003676">
    <property type="term" value="F:nucleic acid binding"/>
    <property type="evidence" value="ECO:0007669"/>
    <property type="project" value="InterPro"/>
</dbReference>
<evidence type="ECO:0000256" key="2">
    <source>
        <dbReference type="HAMAP-Rule" id="MF_00048"/>
    </source>
</evidence>
<evidence type="ECO:0000313" key="4">
    <source>
        <dbReference type="EMBL" id="XCG62137.1"/>
    </source>
</evidence>
<dbReference type="EMBL" id="CP159218">
    <property type="protein sequence ID" value="XCG62137.1"/>
    <property type="molecule type" value="Genomic_DNA"/>
</dbReference>
<dbReference type="PANTHER" id="PTHR34039:SF1">
    <property type="entry name" value="UPF0102 PROTEIN YRAN"/>
    <property type="match status" value="1"/>
</dbReference>
<dbReference type="NCBIfam" id="NF009154">
    <property type="entry name" value="PRK12497.3-3"/>
    <property type="match status" value="1"/>
</dbReference>
<dbReference type="Gene3D" id="3.40.1350.10">
    <property type="match status" value="1"/>
</dbReference>
<dbReference type="RefSeq" id="WP_353647752.1">
    <property type="nucleotide sequence ID" value="NZ_CP159218.1"/>
</dbReference>
<dbReference type="InterPro" id="IPR011335">
    <property type="entry name" value="Restrct_endonuc-II-like"/>
</dbReference>
<dbReference type="Pfam" id="PF02021">
    <property type="entry name" value="UPF0102"/>
    <property type="match status" value="1"/>
</dbReference>
<evidence type="ECO:0000256" key="1">
    <source>
        <dbReference type="ARBA" id="ARBA00006738"/>
    </source>
</evidence>
<protein>
    <recommendedName>
        <fullName evidence="2">UPF0102 protein ABLG96_12710</fullName>
    </recommendedName>
</protein>
<organism evidence="4">
    <name type="scientific">Nakamurella sp. A5-74</name>
    <dbReference type="NCBI Taxonomy" id="3158264"/>
    <lineage>
        <taxon>Bacteria</taxon>
        <taxon>Bacillati</taxon>
        <taxon>Actinomycetota</taxon>
        <taxon>Actinomycetes</taxon>
        <taxon>Nakamurellales</taxon>
        <taxon>Nakamurellaceae</taxon>
        <taxon>Nakamurella</taxon>
    </lineage>
</organism>
<feature type="region of interest" description="Disordered" evidence="3">
    <location>
        <begin position="1"/>
        <end position="32"/>
    </location>
</feature>
<comment type="similarity">
    <text evidence="1 2">Belongs to the UPF0102 family.</text>
</comment>
<dbReference type="SUPFAM" id="SSF52980">
    <property type="entry name" value="Restriction endonuclease-like"/>
    <property type="match status" value="1"/>
</dbReference>
<dbReference type="NCBIfam" id="NF009150">
    <property type="entry name" value="PRK12497.1-3"/>
    <property type="match status" value="1"/>
</dbReference>
<accession>A0AAU8DMK4</accession>